<evidence type="ECO:0000256" key="3">
    <source>
        <dbReference type="ARBA" id="ARBA00022643"/>
    </source>
</evidence>
<name>A0A0C3S9N9_PHLG1</name>
<keyword evidence="6" id="KW-1185">Reference proteome</keyword>
<protein>
    <recommendedName>
        <fullName evidence="7">Flavin reductase like domain-containing protein</fullName>
    </recommendedName>
</protein>
<dbReference type="EMBL" id="KN840479">
    <property type="protein sequence ID" value="KIP08477.1"/>
    <property type="molecule type" value="Genomic_DNA"/>
</dbReference>
<keyword evidence="2" id="KW-0285">Flavoprotein</keyword>
<evidence type="ECO:0000313" key="5">
    <source>
        <dbReference type="EMBL" id="KIP08477.1"/>
    </source>
</evidence>
<dbReference type="HOGENOM" id="CLU_2270200_0_0_1"/>
<feature type="non-terminal residue" evidence="5">
    <location>
        <position position="1"/>
    </location>
</feature>
<dbReference type="SUPFAM" id="SSF50475">
    <property type="entry name" value="FMN-binding split barrel"/>
    <property type="match status" value="1"/>
</dbReference>
<proteinExistence type="inferred from homology"/>
<dbReference type="PANTHER" id="PTHR33798:SF5">
    <property type="entry name" value="FLAVIN REDUCTASE LIKE DOMAIN-CONTAINING PROTEIN"/>
    <property type="match status" value="1"/>
</dbReference>
<evidence type="ECO:0000313" key="6">
    <source>
        <dbReference type="Proteomes" id="UP000053257"/>
    </source>
</evidence>
<reference evidence="5 6" key="1">
    <citation type="journal article" date="2014" name="PLoS Genet.">
        <title>Analysis of the Phlebiopsis gigantea genome, transcriptome and secretome provides insight into its pioneer colonization strategies of wood.</title>
        <authorList>
            <person name="Hori C."/>
            <person name="Ishida T."/>
            <person name="Igarashi K."/>
            <person name="Samejima M."/>
            <person name="Suzuki H."/>
            <person name="Master E."/>
            <person name="Ferreira P."/>
            <person name="Ruiz-Duenas F.J."/>
            <person name="Held B."/>
            <person name="Canessa P."/>
            <person name="Larrondo L.F."/>
            <person name="Schmoll M."/>
            <person name="Druzhinina I.S."/>
            <person name="Kubicek C.P."/>
            <person name="Gaskell J.A."/>
            <person name="Kersten P."/>
            <person name="St John F."/>
            <person name="Glasner J."/>
            <person name="Sabat G."/>
            <person name="Splinter BonDurant S."/>
            <person name="Syed K."/>
            <person name="Yadav J."/>
            <person name="Mgbeahuruike A.C."/>
            <person name="Kovalchuk A."/>
            <person name="Asiegbu F.O."/>
            <person name="Lackner G."/>
            <person name="Hoffmeister D."/>
            <person name="Rencoret J."/>
            <person name="Gutierrez A."/>
            <person name="Sun H."/>
            <person name="Lindquist E."/>
            <person name="Barry K."/>
            <person name="Riley R."/>
            <person name="Grigoriev I.V."/>
            <person name="Henrissat B."/>
            <person name="Kues U."/>
            <person name="Berka R.M."/>
            <person name="Martinez A.T."/>
            <person name="Covert S.F."/>
            <person name="Blanchette R.A."/>
            <person name="Cullen D."/>
        </authorList>
    </citation>
    <scope>NUCLEOTIDE SEQUENCE [LARGE SCALE GENOMIC DNA]</scope>
    <source>
        <strain evidence="5 6">11061_1 CR5-6</strain>
    </source>
</reference>
<comment type="cofactor">
    <cofactor evidence="1">
        <name>FMN</name>
        <dbReference type="ChEBI" id="CHEBI:58210"/>
    </cofactor>
</comment>
<dbReference type="PANTHER" id="PTHR33798">
    <property type="entry name" value="FLAVOPROTEIN OXYGENASE"/>
    <property type="match status" value="1"/>
</dbReference>
<organism evidence="5 6">
    <name type="scientific">Phlebiopsis gigantea (strain 11061_1 CR5-6)</name>
    <name type="common">White-rot fungus</name>
    <name type="synonym">Peniophora gigantea</name>
    <dbReference type="NCBI Taxonomy" id="745531"/>
    <lineage>
        <taxon>Eukaryota</taxon>
        <taxon>Fungi</taxon>
        <taxon>Dikarya</taxon>
        <taxon>Basidiomycota</taxon>
        <taxon>Agaricomycotina</taxon>
        <taxon>Agaricomycetes</taxon>
        <taxon>Polyporales</taxon>
        <taxon>Phanerochaetaceae</taxon>
        <taxon>Phlebiopsis</taxon>
    </lineage>
</organism>
<dbReference type="Proteomes" id="UP000053257">
    <property type="component" value="Unassembled WGS sequence"/>
</dbReference>
<evidence type="ECO:0000256" key="2">
    <source>
        <dbReference type="ARBA" id="ARBA00022630"/>
    </source>
</evidence>
<evidence type="ECO:0008006" key="7">
    <source>
        <dbReference type="Google" id="ProtNLM"/>
    </source>
</evidence>
<evidence type="ECO:0000256" key="1">
    <source>
        <dbReference type="ARBA" id="ARBA00001917"/>
    </source>
</evidence>
<sequence length="103" mass="10892">SVKPGRVKESAVGLECELYQSIDIKAPGSDDEVTHTLVLGLIKQIHVRRAVLTTDGSAADPAKLRAVARLGGSTYAQVLGGFDLPRPSWATRRPAKTDSAGKP</sequence>
<dbReference type="AlphaFoldDB" id="A0A0C3S9N9"/>
<gene>
    <name evidence="5" type="ORF">PHLGIDRAFT_69297</name>
</gene>
<comment type="similarity">
    <text evidence="4">Belongs to the flavoredoxin family.</text>
</comment>
<keyword evidence="3" id="KW-0288">FMN</keyword>
<dbReference type="OrthoDB" id="10250990at2759"/>
<dbReference type="InterPro" id="IPR012349">
    <property type="entry name" value="Split_barrel_FMN-bd"/>
</dbReference>
<dbReference type="Gene3D" id="2.30.110.10">
    <property type="entry name" value="Electron Transport, Fmn-binding Protein, Chain A"/>
    <property type="match status" value="1"/>
</dbReference>
<accession>A0A0C3S9N9</accession>
<evidence type="ECO:0000256" key="4">
    <source>
        <dbReference type="ARBA" id="ARBA00038054"/>
    </source>
</evidence>